<keyword evidence="13 15" id="KW-0472">Membrane</keyword>
<dbReference type="InterPro" id="IPR003660">
    <property type="entry name" value="HAMP_dom"/>
</dbReference>
<dbReference type="Pfam" id="PF02518">
    <property type="entry name" value="HATPase_c"/>
    <property type="match status" value="1"/>
</dbReference>
<evidence type="ECO:0000313" key="18">
    <source>
        <dbReference type="EMBL" id="MCY9520874.1"/>
    </source>
</evidence>
<evidence type="ECO:0000256" key="4">
    <source>
        <dbReference type="ARBA" id="ARBA00022475"/>
    </source>
</evidence>
<dbReference type="PANTHER" id="PTHR43065">
    <property type="entry name" value="SENSOR HISTIDINE KINASE"/>
    <property type="match status" value="1"/>
</dbReference>
<dbReference type="EMBL" id="JAMDLW010000019">
    <property type="protein sequence ID" value="MCY9520874.1"/>
    <property type="molecule type" value="Genomic_DNA"/>
</dbReference>
<keyword evidence="19" id="KW-1185">Reference proteome</keyword>
<dbReference type="SUPFAM" id="SSF103190">
    <property type="entry name" value="Sensory domain-like"/>
    <property type="match status" value="1"/>
</dbReference>
<dbReference type="PRINTS" id="PR00344">
    <property type="entry name" value="BCTRLSENSOR"/>
</dbReference>
<dbReference type="InterPro" id="IPR004358">
    <property type="entry name" value="Sig_transdc_His_kin-like_C"/>
</dbReference>
<evidence type="ECO:0000259" key="16">
    <source>
        <dbReference type="PROSITE" id="PS50109"/>
    </source>
</evidence>
<dbReference type="GO" id="GO:0016301">
    <property type="term" value="F:kinase activity"/>
    <property type="evidence" value="ECO:0007669"/>
    <property type="project" value="UniProtKB-KW"/>
</dbReference>
<dbReference type="SUPFAM" id="SSF55874">
    <property type="entry name" value="ATPase domain of HSP90 chaperone/DNA topoisomerase II/histidine kinase"/>
    <property type="match status" value="1"/>
</dbReference>
<dbReference type="InterPro" id="IPR005467">
    <property type="entry name" value="His_kinase_dom"/>
</dbReference>
<evidence type="ECO:0000256" key="2">
    <source>
        <dbReference type="ARBA" id="ARBA00004651"/>
    </source>
</evidence>
<dbReference type="Pfam" id="PF00672">
    <property type="entry name" value="HAMP"/>
    <property type="match status" value="1"/>
</dbReference>
<dbReference type="Pfam" id="PF02743">
    <property type="entry name" value="dCache_1"/>
    <property type="match status" value="1"/>
</dbReference>
<organism evidence="18 19">
    <name type="scientific">Paenibacillus apiarius</name>
    <dbReference type="NCBI Taxonomy" id="46240"/>
    <lineage>
        <taxon>Bacteria</taxon>
        <taxon>Bacillati</taxon>
        <taxon>Bacillota</taxon>
        <taxon>Bacilli</taxon>
        <taxon>Bacillales</taxon>
        <taxon>Paenibacillaceae</taxon>
        <taxon>Paenibacillus</taxon>
    </lineage>
</organism>
<evidence type="ECO:0000259" key="17">
    <source>
        <dbReference type="PROSITE" id="PS50885"/>
    </source>
</evidence>
<gene>
    <name evidence="18" type="ORF">M5X09_14545</name>
</gene>
<keyword evidence="14" id="KW-0175">Coiled coil</keyword>
<dbReference type="SUPFAM" id="SSF158472">
    <property type="entry name" value="HAMP domain-like"/>
    <property type="match status" value="1"/>
</dbReference>
<dbReference type="InterPro" id="IPR036890">
    <property type="entry name" value="HATPase_C_sf"/>
</dbReference>
<keyword evidence="6" id="KW-0808">Transferase</keyword>
<dbReference type="Gene3D" id="6.10.340.10">
    <property type="match status" value="1"/>
</dbReference>
<feature type="domain" description="Histidine kinase" evidence="16">
    <location>
        <begin position="404"/>
        <end position="608"/>
    </location>
</feature>
<dbReference type="InterPro" id="IPR029151">
    <property type="entry name" value="Sensor-like_sf"/>
</dbReference>
<dbReference type="SMART" id="SM00304">
    <property type="entry name" value="HAMP"/>
    <property type="match status" value="1"/>
</dbReference>
<dbReference type="Proteomes" id="UP001207626">
    <property type="component" value="Unassembled WGS sequence"/>
</dbReference>
<dbReference type="InterPro" id="IPR033479">
    <property type="entry name" value="dCache_1"/>
</dbReference>
<dbReference type="InterPro" id="IPR036097">
    <property type="entry name" value="HisK_dim/P_sf"/>
</dbReference>
<dbReference type="Gene3D" id="3.30.565.10">
    <property type="entry name" value="Histidine kinase-like ATPase, C-terminal domain"/>
    <property type="match status" value="1"/>
</dbReference>
<keyword evidence="11 15" id="KW-1133">Transmembrane helix</keyword>
<dbReference type="CDD" id="cd06225">
    <property type="entry name" value="HAMP"/>
    <property type="match status" value="1"/>
</dbReference>
<evidence type="ECO:0000256" key="5">
    <source>
        <dbReference type="ARBA" id="ARBA00022553"/>
    </source>
</evidence>
<dbReference type="Pfam" id="PF00512">
    <property type="entry name" value="HisKA"/>
    <property type="match status" value="1"/>
</dbReference>
<comment type="subcellular location">
    <subcellularLocation>
        <location evidence="2">Cell membrane</location>
        <topology evidence="2">Multi-pass membrane protein</topology>
    </subcellularLocation>
</comment>
<keyword evidence="5" id="KW-0597">Phosphoprotein</keyword>
<dbReference type="PROSITE" id="PS50109">
    <property type="entry name" value="HIS_KIN"/>
    <property type="match status" value="1"/>
</dbReference>
<sequence length="622" mass="69807">MNRTIPRQMIIRIVVTVAAAIAIIFAFSYEAVRSTIRNNTEENYMNQVKMAAQEAEAAIRHHRQMVETYASAIHGIYASSRDIRADLDAVTEMYASQRNELVFGYWFSMQSDYKKQGRFASWYGYDKAGRISNLYQANYTDESLSRFRDDTRYDFYHGAVKKNGTYITSPYIDPYANLPIISISTPVTDAKGRVIGVAGVDIRYGDLQQIASTLTIHPTSKMLLITNEGDILYDSDGKQTGFSNIYAGSASALLPVFNKIKGQTETVVTAKYQDQSMYVFSVRITEPAWSVMIMLPVAVVDEALVNLSIISVGTFVLLILVIYLLVYVWVRQLITKPLQQLVSASSRIAAGNYAGMLHIGVNNEFRQLGEHMNRMMEALRKQAQMEQEMKRMSSLKIVGEMAAALSHEIRNPLTTVRGFLQLLRNKPEHAKEHVYFDTMMEEMERANTIITEYLTLAQHKFAPFQLSSLNDVISHIYPLVQATATANCQHIHLELQQIPAIEMDEKEIRQLLHNLIRNGLEAMAATQSMSIRTRYEADSVWLEVEDEGAGFEAQVLESAGTPFVTTKADGTGLGLSICYSIVHRHQGQLMIQSEPGKTLIKVKFPVNQAAAAGETKPAKDSE</sequence>
<evidence type="ECO:0000256" key="12">
    <source>
        <dbReference type="ARBA" id="ARBA00023012"/>
    </source>
</evidence>
<evidence type="ECO:0000256" key="13">
    <source>
        <dbReference type="ARBA" id="ARBA00023136"/>
    </source>
</evidence>
<protein>
    <recommendedName>
        <fullName evidence="3">histidine kinase</fullName>
        <ecNumber evidence="3">2.7.13.3</ecNumber>
    </recommendedName>
</protein>
<dbReference type="InterPro" id="IPR003661">
    <property type="entry name" value="HisK_dim/P_dom"/>
</dbReference>
<dbReference type="PROSITE" id="PS50885">
    <property type="entry name" value="HAMP"/>
    <property type="match status" value="1"/>
</dbReference>
<keyword evidence="8" id="KW-0547">Nucleotide-binding</keyword>
<evidence type="ECO:0000313" key="19">
    <source>
        <dbReference type="Proteomes" id="UP001207626"/>
    </source>
</evidence>
<dbReference type="Gene3D" id="1.10.287.130">
    <property type="match status" value="1"/>
</dbReference>
<dbReference type="Gene3D" id="3.30.450.20">
    <property type="entry name" value="PAS domain"/>
    <property type="match status" value="1"/>
</dbReference>
<proteinExistence type="predicted"/>
<evidence type="ECO:0000256" key="7">
    <source>
        <dbReference type="ARBA" id="ARBA00022692"/>
    </source>
</evidence>
<feature type="domain" description="HAMP" evidence="17">
    <location>
        <begin position="332"/>
        <end position="384"/>
    </location>
</feature>
<evidence type="ECO:0000256" key="3">
    <source>
        <dbReference type="ARBA" id="ARBA00012438"/>
    </source>
</evidence>
<comment type="caution">
    <text evidence="18">The sequence shown here is derived from an EMBL/GenBank/DDBJ whole genome shotgun (WGS) entry which is preliminary data.</text>
</comment>
<evidence type="ECO:0000256" key="9">
    <source>
        <dbReference type="ARBA" id="ARBA00022777"/>
    </source>
</evidence>
<dbReference type="EC" id="2.7.13.3" evidence="3"/>
<dbReference type="PANTHER" id="PTHR43065:SF46">
    <property type="entry name" value="C4-DICARBOXYLATE TRANSPORT SENSOR PROTEIN DCTB"/>
    <property type="match status" value="1"/>
</dbReference>
<reference evidence="18 19" key="1">
    <citation type="submission" date="2022-05" db="EMBL/GenBank/DDBJ databases">
        <title>Genome Sequencing of Bee-Associated Microbes.</title>
        <authorList>
            <person name="Dunlap C."/>
        </authorList>
    </citation>
    <scope>NUCLEOTIDE SEQUENCE [LARGE SCALE GENOMIC DNA]</scope>
    <source>
        <strain evidence="18 19">NRRL NRS-1438</strain>
    </source>
</reference>
<evidence type="ECO:0000256" key="15">
    <source>
        <dbReference type="SAM" id="Phobius"/>
    </source>
</evidence>
<evidence type="ECO:0000256" key="8">
    <source>
        <dbReference type="ARBA" id="ARBA00022741"/>
    </source>
</evidence>
<dbReference type="RefSeq" id="WP_087435567.1">
    <property type="nucleotide sequence ID" value="NZ_JAMDLV010000036.1"/>
</dbReference>
<keyword evidence="4" id="KW-1003">Cell membrane</keyword>
<dbReference type="InterPro" id="IPR003594">
    <property type="entry name" value="HATPase_dom"/>
</dbReference>
<dbReference type="SUPFAM" id="SSF47384">
    <property type="entry name" value="Homodimeric domain of signal transducing histidine kinase"/>
    <property type="match status" value="1"/>
</dbReference>
<feature type="transmembrane region" description="Helical" evidence="15">
    <location>
        <begin position="303"/>
        <end position="330"/>
    </location>
</feature>
<comment type="catalytic activity">
    <reaction evidence="1">
        <text>ATP + protein L-histidine = ADP + protein N-phospho-L-histidine.</text>
        <dbReference type="EC" id="2.7.13.3"/>
    </reaction>
</comment>
<keyword evidence="10" id="KW-0067">ATP-binding</keyword>
<dbReference type="SMART" id="SM00388">
    <property type="entry name" value="HisKA"/>
    <property type="match status" value="1"/>
</dbReference>
<evidence type="ECO:0000256" key="14">
    <source>
        <dbReference type="SAM" id="Coils"/>
    </source>
</evidence>
<keyword evidence="12" id="KW-0902">Two-component regulatory system</keyword>
<dbReference type="CDD" id="cd12913">
    <property type="entry name" value="PDC1_MCP_like"/>
    <property type="match status" value="1"/>
</dbReference>
<dbReference type="SMART" id="SM00387">
    <property type="entry name" value="HATPase_c"/>
    <property type="match status" value="1"/>
</dbReference>
<dbReference type="CDD" id="cd00082">
    <property type="entry name" value="HisKA"/>
    <property type="match status" value="1"/>
</dbReference>
<evidence type="ECO:0000256" key="10">
    <source>
        <dbReference type="ARBA" id="ARBA00022840"/>
    </source>
</evidence>
<keyword evidence="9 18" id="KW-0418">Kinase</keyword>
<evidence type="ECO:0000256" key="6">
    <source>
        <dbReference type="ARBA" id="ARBA00022679"/>
    </source>
</evidence>
<evidence type="ECO:0000256" key="1">
    <source>
        <dbReference type="ARBA" id="ARBA00000085"/>
    </source>
</evidence>
<accession>A0ABT4DU71</accession>
<feature type="transmembrane region" description="Helical" evidence="15">
    <location>
        <begin position="9"/>
        <end position="29"/>
    </location>
</feature>
<feature type="coiled-coil region" evidence="14">
    <location>
        <begin position="368"/>
        <end position="395"/>
    </location>
</feature>
<name>A0ABT4DU71_9BACL</name>
<evidence type="ECO:0000256" key="11">
    <source>
        <dbReference type="ARBA" id="ARBA00022989"/>
    </source>
</evidence>
<keyword evidence="7 15" id="KW-0812">Transmembrane</keyword>